<dbReference type="InterPro" id="IPR000195">
    <property type="entry name" value="Rab-GAP-TBC_dom"/>
</dbReference>
<keyword evidence="6" id="KW-1185">Reference proteome</keyword>
<feature type="region of interest" description="Disordered" evidence="2">
    <location>
        <begin position="521"/>
        <end position="551"/>
    </location>
</feature>
<protein>
    <recommendedName>
        <fullName evidence="4">Rab-GAP TBC domain-containing protein</fullName>
    </recommendedName>
</protein>
<dbReference type="Gene3D" id="1.10.8.1310">
    <property type="match status" value="1"/>
</dbReference>
<dbReference type="SUPFAM" id="SSF47923">
    <property type="entry name" value="Ypt/Rab-GAP domain of gyp1p"/>
    <property type="match status" value="2"/>
</dbReference>
<gene>
    <name evidence="5" type="ORF">PHACADRAFT_182539</name>
</gene>
<feature type="transmembrane region" description="Helical" evidence="3">
    <location>
        <begin position="554"/>
        <end position="577"/>
    </location>
</feature>
<keyword evidence="3" id="KW-0472">Membrane</keyword>
<evidence type="ECO:0000259" key="4">
    <source>
        <dbReference type="PROSITE" id="PS50086"/>
    </source>
</evidence>
<dbReference type="InterPro" id="IPR035969">
    <property type="entry name" value="Rab-GAP_TBC_sf"/>
</dbReference>
<name>K5WGE1_PHACS</name>
<dbReference type="PANTHER" id="PTHR20913:SF7">
    <property type="entry name" value="RE60063P"/>
    <property type="match status" value="1"/>
</dbReference>
<dbReference type="AlphaFoldDB" id="K5WGE1"/>
<dbReference type="GO" id="GO:0005096">
    <property type="term" value="F:GTPase activator activity"/>
    <property type="evidence" value="ECO:0007669"/>
    <property type="project" value="UniProtKB-KW"/>
</dbReference>
<dbReference type="InterPro" id="IPR045913">
    <property type="entry name" value="TBC20/Gyp8-like"/>
</dbReference>
<keyword evidence="1" id="KW-0343">GTPase activation</keyword>
<proteinExistence type="predicted"/>
<feature type="compositionally biased region" description="Basic residues" evidence="2">
    <location>
        <begin position="539"/>
        <end position="551"/>
    </location>
</feature>
<evidence type="ECO:0000256" key="3">
    <source>
        <dbReference type="SAM" id="Phobius"/>
    </source>
</evidence>
<feature type="compositionally biased region" description="Polar residues" evidence="2">
    <location>
        <begin position="364"/>
        <end position="385"/>
    </location>
</feature>
<keyword evidence="3" id="KW-0812">Transmembrane</keyword>
<dbReference type="RefSeq" id="XP_007393493.1">
    <property type="nucleotide sequence ID" value="XM_007393431.1"/>
</dbReference>
<feature type="region of interest" description="Disordered" evidence="2">
    <location>
        <begin position="1"/>
        <end position="21"/>
    </location>
</feature>
<dbReference type="Gene3D" id="1.10.472.80">
    <property type="entry name" value="Ypt/Rab-GAP domain of gyp1p, domain 3"/>
    <property type="match status" value="1"/>
</dbReference>
<dbReference type="GO" id="GO:0005789">
    <property type="term" value="C:endoplasmic reticulum membrane"/>
    <property type="evidence" value="ECO:0007669"/>
    <property type="project" value="TreeGrafter"/>
</dbReference>
<feature type="compositionally biased region" description="Acidic residues" evidence="2">
    <location>
        <begin position="523"/>
        <end position="535"/>
    </location>
</feature>
<dbReference type="GO" id="GO:0006888">
    <property type="term" value="P:endoplasmic reticulum to Golgi vesicle-mediated transport"/>
    <property type="evidence" value="ECO:0007669"/>
    <property type="project" value="TreeGrafter"/>
</dbReference>
<reference evidence="5 6" key="1">
    <citation type="journal article" date="2012" name="BMC Genomics">
        <title>Comparative genomics of the white-rot fungi, Phanerochaete carnosa and P. chrysosporium, to elucidate the genetic basis of the distinct wood types they colonize.</title>
        <authorList>
            <person name="Suzuki H."/>
            <person name="MacDonald J."/>
            <person name="Syed K."/>
            <person name="Salamov A."/>
            <person name="Hori C."/>
            <person name="Aerts A."/>
            <person name="Henrissat B."/>
            <person name="Wiebenga A."/>
            <person name="vanKuyk P.A."/>
            <person name="Barry K."/>
            <person name="Lindquist E."/>
            <person name="LaButti K."/>
            <person name="Lapidus A."/>
            <person name="Lucas S."/>
            <person name="Coutinho P."/>
            <person name="Gong Y."/>
            <person name="Samejima M."/>
            <person name="Mahadevan R."/>
            <person name="Abou-Zaid M."/>
            <person name="de Vries R.P."/>
            <person name="Igarashi K."/>
            <person name="Yadav J.S."/>
            <person name="Grigoriev I.V."/>
            <person name="Master E.R."/>
        </authorList>
    </citation>
    <scope>NUCLEOTIDE SEQUENCE [LARGE SCALE GENOMIC DNA]</scope>
    <source>
        <strain evidence="5 6">HHB-10118-sp</strain>
    </source>
</reference>
<dbReference type="OrthoDB" id="206700at2759"/>
<feature type="domain" description="Rab-GAP TBC" evidence="4">
    <location>
        <begin position="33"/>
        <end position="234"/>
    </location>
</feature>
<dbReference type="PANTHER" id="PTHR20913">
    <property type="entry name" value="TBC1 DOMAIN FAMILY MEMBER 20/GTPASE"/>
    <property type="match status" value="1"/>
</dbReference>
<evidence type="ECO:0000256" key="2">
    <source>
        <dbReference type="SAM" id="MobiDB-lite"/>
    </source>
</evidence>
<dbReference type="STRING" id="650164.K5WGE1"/>
<dbReference type="PROSITE" id="PS50086">
    <property type="entry name" value="TBC_RABGAP"/>
    <property type="match status" value="1"/>
</dbReference>
<dbReference type="Pfam" id="PF00566">
    <property type="entry name" value="RabGAP-TBC"/>
    <property type="match status" value="1"/>
</dbReference>
<keyword evidence="3" id="KW-1133">Transmembrane helix</keyword>
<sequence length="617" mass="68466">MSGTDKVQPAAAEKSAEPSLDWDHLRKLSLRPGGFREQRVELWKQLLNIEPQPFEQLAVKRGADAAPTDSLEKDLPQAVEPHQDERQVQLDTDRSFVLYPVGDMDERRRRQNELHGLIVEVFRRRRRLSYFQGYHDIVSVLYLTLPRELQLPAAEKLSLQRLRDAMGSGLEPVIGLLRALQRVLQEADSEYARMLENATPLPYFALSNLLTLFSHDMPTLPLIQHVFDYLLARPPVAIVYLAAAVLLSRKEEVRRLEEEGEEGMIHSLLSSLPDIYDENDGADPPWDTAKEGTQAVSDEPSVSGRVADPEAATLLEEPQVDVQNDHEQMSKSAEPSKLVASHPGVSDSIDTVGSPPTRSEPDESVTSQPDDSTLVNDSSSPSEAETSLPAVPEEDHTLVFDESKKLGHTHDASTETAGSFQTAPEDKVLSGPPFPATDDSPPVSPLEDSFRRPKIHITSLLESADELFTRFPPTDPSVNLPSIMGPQSVMLTWSEDLARLPRDDDAELMVLQPHLVVLQLPEEHDEKEEDRESDEVHDRKRKRRKLHKPKRMKMLSKPTVVGAVLVVGVAVAVSYGLQVAPGRHPHMRELKNLGRLTGGVLVSFGGRLLDGLVAMGG</sequence>
<dbReference type="GeneID" id="18910092"/>
<dbReference type="HOGENOM" id="CLU_024796_1_0_1"/>
<dbReference type="KEGG" id="pco:PHACADRAFT_182539"/>
<dbReference type="SMART" id="SM00164">
    <property type="entry name" value="TBC"/>
    <property type="match status" value="1"/>
</dbReference>
<organism evidence="5 6">
    <name type="scientific">Phanerochaete carnosa (strain HHB-10118-sp)</name>
    <name type="common">White-rot fungus</name>
    <name type="synonym">Peniophora carnosa</name>
    <dbReference type="NCBI Taxonomy" id="650164"/>
    <lineage>
        <taxon>Eukaryota</taxon>
        <taxon>Fungi</taxon>
        <taxon>Dikarya</taxon>
        <taxon>Basidiomycota</taxon>
        <taxon>Agaricomycotina</taxon>
        <taxon>Agaricomycetes</taxon>
        <taxon>Polyporales</taxon>
        <taxon>Phanerochaetaceae</taxon>
        <taxon>Phanerochaete</taxon>
    </lineage>
</organism>
<dbReference type="InParanoid" id="K5WGE1"/>
<evidence type="ECO:0000313" key="5">
    <source>
        <dbReference type="EMBL" id="EKM58169.1"/>
    </source>
</evidence>
<dbReference type="Proteomes" id="UP000008370">
    <property type="component" value="Unassembled WGS sequence"/>
</dbReference>
<evidence type="ECO:0000256" key="1">
    <source>
        <dbReference type="ARBA" id="ARBA00022468"/>
    </source>
</evidence>
<accession>K5WGE1</accession>
<evidence type="ECO:0000313" key="6">
    <source>
        <dbReference type="Proteomes" id="UP000008370"/>
    </source>
</evidence>
<dbReference type="EMBL" id="JH930470">
    <property type="protein sequence ID" value="EKM58169.1"/>
    <property type="molecule type" value="Genomic_DNA"/>
</dbReference>
<feature type="region of interest" description="Disordered" evidence="2">
    <location>
        <begin position="276"/>
        <end position="394"/>
    </location>
</feature>
<feature type="compositionally biased region" description="Polar residues" evidence="2">
    <location>
        <begin position="348"/>
        <end position="357"/>
    </location>
</feature>
<feature type="region of interest" description="Disordered" evidence="2">
    <location>
        <begin position="409"/>
        <end position="450"/>
    </location>
</feature>